<reference evidence="7 8" key="1">
    <citation type="submission" date="2018-12" db="EMBL/GenBank/DDBJ databases">
        <title>Mesorhizobium carbonis sp. nov., isolated from coal mine water.</title>
        <authorList>
            <person name="Xin W."/>
            <person name="Xu Z."/>
            <person name="Xiang F."/>
            <person name="Zhang J."/>
            <person name="Xi L."/>
            <person name="Liu J."/>
        </authorList>
    </citation>
    <scope>NUCLEOTIDE SEQUENCE [LARGE SCALE GENOMIC DNA]</scope>
    <source>
        <strain evidence="7 8">B2.3</strain>
    </source>
</reference>
<dbReference type="OrthoDB" id="9815712at2"/>
<keyword evidence="5 7" id="KW-0067">ATP-binding</keyword>
<dbReference type="SUPFAM" id="SSF52540">
    <property type="entry name" value="P-loop containing nucleoside triphosphate hydrolases"/>
    <property type="match status" value="1"/>
</dbReference>
<dbReference type="FunFam" id="3.40.50.300:FF:000016">
    <property type="entry name" value="Oligopeptide ABC transporter ATP-binding component"/>
    <property type="match status" value="1"/>
</dbReference>
<keyword evidence="3" id="KW-0813">Transport</keyword>
<comment type="similarity">
    <text evidence="2">Belongs to the ABC transporter superfamily.</text>
</comment>
<comment type="caution">
    <text evidence="7">The sequence shown here is derived from an EMBL/GenBank/DDBJ whole genome shotgun (WGS) entry which is preliminary data.</text>
</comment>
<evidence type="ECO:0000256" key="2">
    <source>
        <dbReference type="ARBA" id="ARBA00005417"/>
    </source>
</evidence>
<dbReference type="NCBIfam" id="NF008453">
    <property type="entry name" value="PRK11308.1"/>
    <property type="match status" value="1"/>
</dbReference>
<dbReference type="Gene3D" id="3.40.50.300">
    <property type="entry name" value="P-loop containing nucleotide triphosphate hydrolases"/>
    <property type="match status" value="1"/>
</dbReference>
<evidence type="ECO:0000313" key="8">
    <source>
        <dbReference type="Proteomes" id="UP000278398"/>
    </source>
</evidence>
<evidence type="ECO:0000313" key="7">
    <source>
        <dbReference type="EMBL" id="RST85721.1"/>
    </source>
</evidence>
<dbReference type="PROSITE" id="PS50893">
    <property type="entry name" value="ABC_TRANSPORTER_2"/>
    <property type="match status" value="1"/>
</dbReference>
<name>A0A3R9Y789_9HYPH</name>
<dbReference type="RefSeq" id="WP_126700626.1">
    <property type="nucleotide sequence ID" value="NZ_RWKW01000051.1"/>
</dbReference>
<keyword evidence="8" id="KW-1185">Reference proteome</keyword>
<dbReference type="PROSITE" id="PS00211">
    <property type="entry name" value="ABC_TRANSPORTER_1"/>
    <property type="match status" value="1"/>
</dbReference>
<dbReference type="EMBL" id="RWKW01000051">
    <property type="protein sequence ID" value="RST85721.1"/>
    <property type="molecule type" value="Genomic_DNA"/>
</dbReference>
<dbReference type="SMART" id="SM00382">
    <property type="entry name" value="AAA"/>
    <property type="match status" value="1"/>
</dbReference>
<dbReference type="PANTHER" id="PTHR43776:SF7">
    <property type="entry name" value="D,D-DIPEPTIDE TRANSPORT ATP-BINDING PROTEIN DDPF-RELATED"/>
    <property type="match status" value="1"/>
</dbReference>
<protein>
    <submittedName>
        <fullName evidence="7">Dipeptide ABC transporter ATP-binding protein</fullName>
    </submittedName>
</protein>
<dbReference type="InterPro" id="IPR050319">
    <property type="entry name" value="ABC_transp_ATP-bind"/>
</dbReference>
<evidence type="ECO:0000259" key="6">
    <source>
        <dbReference type="PROSITE" id="PS50893"/>
    </source>
</evidence>
<feature type="domain" description="ABC transporter" evidence="6">
    <location>
        <begin position="10"/>
        <end position="261"/>
    </location>
</feature>
<keyword evidence="4" id="KW-0547">Nucleotide-binding</keyword>
<dbReference type="GO" id="GO:0005524">
    <property type="term" value="F:ATP binding"/>
    <property type="evidence" value="ECO:0007669"/>
    <property type="project" value="UniProtKB-KW"/>
</dbReference>
<evidence type="ECO:0000256" key="5">
    <source>
        <dbReference type="ARBA" id="ARBA00022840"/>
    </source>
</evidence>
<evidence type="ECO:0000256" key="1">
    <source>
        <dbReference type="ARBA" id="ARBA00004417"/>
    </source>
</evidence>
<dbReference type="InterPro" id="IPR013563">
    <property type="entry name" value="Oligopep_ABC_C"/>
</dbReference>
<dbReference type="GO" id="GO:0015833">
    <property type="term" value="P:peptide transport"/>
    <property type="evidence" value="ECO:0007669"/>
    <property type="project" value="InterPro"/>
</dbReference>
<dbReference type="GO" id="GO:0016887">
    <property type="term" value="F:ATP hydrolysis activity"/>
    <property type="evidence" value="ECO:0007669"/>
    <property type="project" value="InterPro"/>
</dbReference>
<dbReference type="Pfam" id="PF00005">
    <property type="entry name" value="ABC_tran"/>
    <property type="match status" value="1"/>
</dbReference>
<dbReference type="NCBIfam" id="TIGR01727">
    <property type="entry name" value="oligo_HPY"/>
    <property type="match status" value="1"/>
</dbReference>
<dbReference type="CDD" id="cd03257">
    <property type="entry name" value="ABC_NikE_OppD_transporters"/>
    <property type="match status" value="1"/>
</dbReference>
<accession>A0A3R9Y789</accession>
<dbReference type="InterPro" id="IPR003593">
    <property type="entry name" value="AAA+_ATPase"/>
</dbReference>
<dbReference type="Pfam" id="PF08352">
    <property type="entry name" value="oligo_HPY"/>
    <property type="match status" value="1"/>
</dbReference>
<evidence type="ECO:0000256" key="3">
    <source>
        <dbReference type="ARBA" id="ARBA00022448"/>
    </source>
</evidence>
<dbReference type="GO" id="GO:0055085">
    <property type="term" value="P:transmembrane transport"/>
    <property type="evidence" value="ECO:0007669"/>
    <property type="project" value="UniProtKB-ARBA"/>
</dbReference>
<evidence type="ECO:0000256" key="4">
    <source>
        <dbReference type="ARBA" id="ARBA00022741"/>
    </source>
</evidence>
<dbReference type="Proteomes" id="UP000278398">
    <property type="component" value="Unassembled WGS sequence"/>
</dbReference>
<proteinExistence type="inferred from homology"/>
<gene>
    <name evidence="7" type="ORF">EJC49_14370</name>
</gene>
<dbReference type="InterPro" id="IPR003439">
    <property type="entry name" value="ABC_transporter-like_ATP-bd"/>
</dbReference>
<dbReference type="PANTHER" id="PTHR43776">
    <property type="entry name" value="TRANSPORT ATP-BINDING PROTEIN"/>
    <property type="match status" value="1"/>
</dbReference>
<sequence length="352" mass="38190">MTERNETPVLEVENLTKHFAVGSRGLFGGGKQTVKALDGVSFTVGKGKTIAIVGESGCGKSTLGRTLLRLEQPTSGKVRLDGIDVTAASASALRAMRRKMQIVFQDPFSSLHPKMTAAQLVAEPMLLHKVATKKDARARVAALFDLVGLAPYQMDRYPHQFSGGQRQRIAIARALAVEPSLIVCDEPVSALDVSIQAQIINLLTDLQAKLGVSYVFISHDLGVVRYISDEIAVMYLGRVVEQGTKRELFSSPRHPYTQALLSAVPRPDPSYRSQRIVLKGDLPNPLSPPPGCRFSSRCGHARDICRRQEPQLDAASPSHRVACHFWKDLGSLPGRDAARADTAATLPASHNA</sequence>
<dbReference type="InterPro" id="IPR017871">
    <property type="entry name" value="ABC_transporter-like_CS"/>
</dbReference>
<comment type="subcellular location">
    <subcellularLocation>
        <location evidence="1">Cell inner membrane</location>
        <topology evidence="1">Peripheral membrane protein</topology>
    </subcellularLocation>
</comment>
<dbReference type="AlphaFoldDB" id="A0A3R9Y789"/>
<organism evidence="7 8">
    <name type="scientific">Aquibium carbonis</name>
    <dbReference type="NCBI Taxonomy" id="2495581"/>
    <lineage>
        <taxon>Bacteria</taxon>
        <taxon>Pseudomonadati</taxon>
        <taxon>Pseudomonadota</taxon>
        <taxon>Alphaproteobacteria</taxon>
        <taxon>Hyphomicrobiales</taxon>
        <taxon>Phyllobacteriaceae</taxon>
        <taxon>Aquibium</taxon>
    </lineage>
</organism>
<dbReference type="GO" id="GO:0005886">
    <property type="term" value="C:plasma membrane"/>
    <property type="evidence" value="ECO:0007669"/>
    <property type="project" value="UniProtKB-SubCell"/>
</dbReference>
<dbReference type="InterPro" id="IPR027417">
    <property type="entry name" value="P-loop_NTPase"/>
</dbReference>